<evidence type="ECO:0000256" key="1">
    <source>
        <dbReference type="ARBA" id="ARBA00005964"/>
    </source>
</evidence>
<dbReference type="PANTHER" id="PTHR11559">
    <property type="entry name" value="CARBOXYLESTERASE"/>
    <property type="match status" value="1"/>
</dbReference>
<keyword evidence="7" id="KW-1185">Reference proteome</keyword>
<reference evidence="6" key="1">
    <citation type="submission" date="2023-06" db="EMBL/GenBank/DDBJ databases">
        <authorList>
            <person name="Delattre M."/>
        </authorList>
    </citation>
    <scope>NUCLEOTIDE SEQUENCE</scope>
    <source>
        <strain evidence="6">AF72</strain>
    </source>
</reference>
<keyword evidence="4" id="KW-0732">Signal</keyword>
<evidence type="ECO:0000313" key="6">
    <source>
        <dbReference type="EMBL" id="CAJ0582131.1"/>
    </source>
</evidence>
<gene>
    <name evidence="6" type="ORF">MSPICULIGERA_LOCUS20273</name>
</gene>
<dbReference type="InterPro" id="IPR050309">
    <property type="entry name" value="Type-B_Carboxylest/Lipase"/>
</dbReference>
<dbReference type="InterPro" id="IPR019826">
    <property type="entry name" value="Carboxylesterase_B_AS"/>
</dbReference>
<feature type="signal peptide" evidence="4">
    <location>
        <begin position="1"/>
        <end position="17"/>
    </location>
</feature>
<comment type="caution">
    <text evidence="6">The sequence shown here is derived from an EMBL/GenBank/DDBJ whole genome shotgun (WGS) entry which is preliminary data.</text>
</comment>
<dbReference type="GO" id="GO:0052689">
    <property type="term" value="F:carboxylic ester hydrolase activity"/>
    <property type="evidence" value="ECO:0007669"/>
    <property type="project" value="UniProtKB-KW"/>
</dbReference>
<dbReference type="InterPro" id="IPR002018">
    <property type="entry name" value="CarbesteraseB"/>
</dbReference>
<dbReference type="InterPro" id="IPR029058">
    <property type="entry name" value="AB_hydrolase_fold"/>
</dbReference>
<evidence type="ECO:0000259" key="5">
    <source>
        <dbReference type="Pfam" id="PF00135"/>
    </source>
</evidence>
<organism evidence="6 7">
    <name type="scientific">Mesorhabditis spiculigera</name>
    <dbReference type="NCBI Taxonomy" id="96644"/>
    <lineage>
        <taxon>Eukaryota</taxon>
        <taxon>Metazoa</taxon>
        <taxon>Ecdysozoa</taxon>
        <taxon>Nematoda</taxon>
        <taxon>Chromadorea</taxon>
        <taxon>Rhabditida</taxon>
        <taxon>Rhabditina</taxon>
        <taxon>Rhabditomorpha</taxon>
        <taxon>Rhabditoidea</taxon>
        <taxon>Rhabditidae</taxon>
        <taxon>Mesorhabditinae</taxon>
        <taxon>Mesorhabditis</taxon>
    </lineage>
</organism>
<protein>
    <recommendedName>
        <fullName evidence="4">Carboxylic ester hydrolase</fullName>
        <ecNumber evidence="4">3.1.1.-</ecNumber>
    </recommendedName>
</protein>
<dbReference type="EC" id="3.1.1.-" evidence="4"/>
<evidence type="ECO:0000313" key="7">
    <source>
        <dbReference type="Proteomes" id="UP001177023"/>
    </source>
</evidence>
<dbReference type="EMBL" id="CATQJA010002664">
    <property type="protein sequence ID" value="CAJ0582131.1"/>
    <property type="molecule type" value="Genomic_DNA"/>
</dbReference>
<name>A0AA36D7F9_9BILA</name>
<dbReference type="SUPFAM" id="SSF53474">
    <property type="entry name" value="alpha/beta-Hydrolases"/>
    <property type="match status" value="1"/>
</dbReference>
<keyword evidence="3 4" id="KW-0378">Hydrolase</keyword>
<feature type="non-terminal residue" evidence="6">
    <location>
        <position position="1"/>
    </location>
</feature>
<dbReference type="PROSITE" id="PS00122">
    <property type="entry name" value="CARBOXYLESTERASE_B_1"/>
    <property type="match status" value="1"/>
</dbReference>
<accession>A0AA36D7F9</accession>
<sequence length="543" mass="61452">MALYPILILLIARYLSAEDTVVTTKYGKLRGQIVKSQNGSTIYQFLGVPFAKAPIGTLRFEKPVFPDAWSDTRDAIKFEKTCLACKKNYSPSGAEDCLYLNIWTSSYEKSSSPVLVYIHGGSYYMGSAQSMRPEAGAFYASQGIVVVSIAYRLGHWGFLTLNDTTISPNLGLWDQNLALQWVKENIGAFGGNNQRVTIWGDSAGAASVSQHALSKHSTELFHQAIQLSGSAQAAFARGTNTIASSRELIQKVGCKTADDKKKCLQGKKVDEFFNVDGQELELCIIPALAYPQFSPIYDGIFFEEGAISPTDLKPTIIGFAEKEGRAFTLNNPWAPWALKVNATAPEYQKREFMKYIKQWITVTGYNADEKEAAEKDIFNFYAKTKNATGNQFFIEQYVRTFSDFMFNIPGIREAFTKQQAGANLYVFLLEHFRPNWPKDYPAQGSTHSDQYPYTILCNDIKYTEDDLTVKWLLQEAFVQFVKTGNPSTDMMEWLEFDTYFSYLSLKPEPEMEAGLFLESFRFWSKKMAKYSFDFISQEPWFSP</sequence>
<feature type="domain" description="Carboxylesterase type B" evidence="5">
    <location>
        <begin position="19"/>
        <end position="523"/>
    </location>
</feature>
<proteinExistence type="inferred from homology"/>
<feature type="chain" id="PRO_5041481527" description="Carboxylic ester hydrolase" evidence="4">
    <location>
        <begin position="18"/>
        <end position="543"/>
    </location>
</feature>
<dbReference type="Proteomes" id="UP001177023">
    <property type="component" value="Unassembled WGS sequence"/>
</dbReference>
<evidence type="ECO:0000256" key="2">
    <source>
        <dbReference type="ARBA" id="ARBA00022487"/>
    </source>
</evidence>
<dbReference type="Pfam" id="PF00135">
    <property type="entry name" value="COesterase"/>
    <property type="match status" value="1"/>
</dbReference>
<evidence type="ECO:0000256" key="3">
    <source>
        <dbReference type="ARBA" id="ARBA00022801"/>
    </source>
</evidence>
<comment type="similarity">
    <text evidence="1 4">Belongs to the type-B carboxylesterase/lipase family.</text>
</comment>
<evidence type="ECO:0000256" key="4">
    <source>
        <dbReference type="RuleBase" id="RU361235"/>
    </source>
</evidence>
<dbReference type="Gene3D" id="3.40.50.1820">
    <property type="entry name" value="alpha/beta hydrolase"/>
    <property type="match status" value="1"/>
</dbReference>
<keyword evidence="2" id="KW-0719">Serine esterase</keyword>
<dbReference type="AlphaFoldDB" id="A0AA36D7F9"/>